<comment type="similarity">
    <text evidence="2">Belongs to the class-I pyridoxal-phosphate-dependent aminotransferase family.</text>
</comment>
<comment type="cofactor">
    <cofactor evidence="1">
        <name>pyridoxal 5'-phosphate</name>
        <dbReference type="ChEBI" id="CHEBI:597326"/>
    </cofactor>
</comment>
<dbReference type="EMBL" id="BPWL01000002">
    <property type="protein sequence ID" value="GJJ07013.1"/>
    <property type="molecule type" value="Genomic_DNA"/>
</dbReference>
<dbReference type="InterPro" id="IPR015424">
    <property type="entry name" value="PyrdxlP-dep_Trfase"/>
</dbReference>
<feature type="domain" description="Aminotransferase class I/classII large" evidence="6">
    <location>
        <begin position="162"/>
        <end position="429"/>
    </location>
</feature>
<protein>
    <recommendedName>
        <fullName evidence="6">Aminotransferase class I/classII large domain-containing protein</fullName>
    </recommendedName>
</protein>
<dbReference type="GO" id="GO:0008483">
    <property type="term" value="F:transaminase activity"/>
    <property type="evidence" value="ECO:0007669"/>
    <property type="project" value="UniProtKB-KW"/>
</dbReference>
<evidence type="ECO:0000256" key="5">
    <source>
        <dbReference type="ARBA" id="ARBA00022898"/>
    </source>
</evidence>
<proteinExistence type="inferred from homology"/>
<evidence type="ECO:0000256" key="1">
    <source>
        <dbReference type="ARBA" id="ARBA00001933"/>
    </source>
</evidence>
<sequence>MSEEKVSSLPKSIDLSHHLSNLAKSRNVSPLKDLQKYIQRPGLIQMAGGLPDPTLFPIETLHIDALVSNSFAKKNAKSSSFFGWIWSMFGGAPAPKTETYTVNKFAATPEEIDMAHALQYSSAGGTTQLQAFFREFTQKVYTPAYADWITLAHCGNTDGTTRCFATFCNPGDSVVVEEWTYPSALSTARPMGIKMVPVKVDGQGMAAVDLERVLSTWDENVQGRRPRVMYTVPIGQNPTGATMGTERKLAIYDICVRYGTLFLFINFSLSTFSSSEKSDMLIIEDDPYYFLQEGTYVPKSLRAKMQSQNEDDPMVFLNSLTPSYLKFDYQGRVIRLDSFSKIIAPGSRMGWFTCNPLFAERLERHGETNTQAPCGFSQSIIVQLITKQWGMKKFIRWLQGLQGEYTSRRDFMVDTLYELFDVAPATGEAAAFGAGLPVMTAYLKEPTNTITSISEKYKAVASKTPLFSFIPPTAGMFVWIKFHVGQNVILKPGETLTMHIFTDLAEEGLLIAPGTMFNVDESIILEREVAFRISFSSGTHTGYKVLITNDSKSKCPRVSRF</sequence>
<dbReference type="Gene3D" id="3.40.640.10">
    <property type="entry name" value="Type I PLP-dependent aspartate aminotransferase-like (Major domain)"/>
    <property type="match status" value="2"/>
</dbReference>
<dbReference type="AlphaFoldDB" id="A0AAV5A1B0"/>
<gene>
    <name evidence="7" type="ORF">Clacol_001211</name>
</gene>
<keyword evidence="8" id="KW-1185">Reference proteome</keyword>
<dbReference type="Proteomes" id="UP001050691">
    <property type="component" value="Unassembled WGS sequence"/>
</dbReference>
<dbReference type="Pfam" id="PF00155">
    <property type="entry name" value="Aminotran_1_2"/>
    <property type="match status" value="1"/>
</dbReference>
<dbReference type="InterPro" id="IPR004839">
    <property type="entry name" value="Aminotransferase_I/II_large"/>
</dbReference>
<evidence type="ECO:0000256" key="2">
    <source>
        <dbReference type="ARBA" id="ARBA00007441"/>
    </source>
</evidence>
<dbReference type="CDD" id="cd00609">
    <property type="entry name" value="AAT_like"/>
    <property type="match status" value="1"/>
</dbReference>
<accession>A0AAV5A1B0</accession>
<comment type="caution">
    <text evidence="7">The sequence shown here is derived from an EMBL/GenBank/DDBJ whole genome shotgun (WGS) entry which is preliminary data.</text>
</comment>
<dbReference type="PANTHER" id="PTHR42790:SF1">
    <property type="entry name" value="AROMATIC AMINO ACID AMINOTRANSFERASE, HYPOTHETICAL (EUROFUNG)"/>
    <property type="match status" value="1"/>
</dbReference>
<dbReference type="InterPro" id="IPR015421">
    <property type="entry name" value="PyrdxlP-dep_Trfase_major"/>
</dbReference>
<keyword evidence="4" id="KW-0808">Transferase</keyword>
<keyword evidence="5" id="KW-0663">Pyridoxal phosphate</keyword>
<dbReference type="InterPro" id="IPR050859">
    <property type="entry name" value="Class-I_PLP-dep_aminotransf"/>
</dbReference>
<evidence type="ECO:0000256" key="4">
    <source>
        <dbReference type="ARBA" id="ARBA00022679"/>
    </source>
</evidence>
<dbReference type="PANTHER" id="PTHR42790">
    <property type="entry name" value="AMINOTRANSFERASE"/>
    <property type="match status" value="1"/>
</dbReference>
<evidence type="ECO:0000256" key="3">
    <source>
        <dbReference type="ARBA" id="ARBA00022576"/>
    </source>
</evidence>
<organism evidence="7 8">
    <name type="scientific">Clathrus columnatus</name>
    <dbReference type="NCBI Taxonomy" id="1419009"/>
    <lineage>
        <taxon>Eukaryota</taxon>
        <taxon>Fungi</taxon>
        <taxon>Dikarya</taxon>
        <taxon>Basidiomycota</taxon>
        <taxon>Agaricomycotina</taxon>
        <taxon>Agaricomycetes</taxon>
        <taxon>Phallomycetidae</taxon>
        <taxon>Phallales</taxon>
        <taxon>Clathraceae</taxon>
        <taxon>Clathrus</taxon>
    </lineage>
</organism>
<evidence type="ECO:0000313" key="7">
    <source>
        <dbReference type="EMBL" id="GJJ07013.1"/>
    </source>
</evidence>
<keyword evidence="3" id="KW-0032">Aminotransferase</keyword>
<evidence type="ECO:0000313" key="8">
    <source>
        <dbReference type="Proteomes" id="UP001050691"/>
    </source>
</evidence>
<dbReference type="GO" id="GO:1901605">
    <property type="term" value="P:alpha-amino acid metabolic process"/>
    <property type="evidence" value="ECO:0007669"/>
    <property type="project" value="TreeGrafter"/>
</dbReference>
<dbReference type="GO" id="GO:0030170">
    <property type="term" value="F:pyridoxal phosphate binding"/>
    <property type="evidence" value="ECO:0007669"/>
    <property type="project" value="InterPro"/>
</dbReference>
<dbReference type="SUPFAM" id="SSF53383">
    <property type="entry name" value="PLP-dependent transferases"/>
    <property type="match status" value="1"/>
</dbReference>
<evidence type="ECO:0000259" key="6">
    <source>
        <dbReference type="Pfam" id="PF00155"/>
    </source>
</evidence>
<name>A0AAV5A1B0_9AGAM</name>
<reference evidence="7" key="1">
    <citation type="submission" date="2021-10" db="EMBL/GenBank/DDBJ databases">
        <title>De novo Genome Assembly of Clathrus columnatus (Basidiomycota, Fungi) Using Illumina and Nanopore Sequence Data.</title>
        <authorList>
            <person name="Ogiso-Tanaka E."/>
            <person name="Itagaki H."/>
            <person name="Hosoya T."/>
            <person name="Hosaka K."/>
        </authorList>
    </citation>
    <scope>NUCLEOTIDE SEQUENCE</scope>
    <source>
        <strain evidence="7">MO-923</strain>
    </source>
</reference>